<dbReference type="UniPathway" id="UPA00031">
    <property type="reaction ID" value="UER00007"/>
</dbReference>
<keyword evidence="11 15" id="KW-0378">Hydrolase</keyword>
<dbReference type="PANTHER" id="PTHR42945">
    <property type="entry name" value="HISTIDINE BIOSYNTHESIS BIFUNCTIONAL PROTEIN"/>
    <property type="match status" value="1"/>
</dbReference>
<dbReference type="KEGG" id="cavi:CAV_0156"/>
<evidence type="ECO:0000313" key="18">
    <source>
        <dbReference type="Proteomes" id="UP000201169"/>
    </source>
</evidence>
<protein>
    <recommendedName>
        <fullName evidence="15">Histidine biosynthesis bifunctional protein HisIE</fullName>
    </recommendedName>
    <domain>
        <recommendedName>
            <fullName evidence="15">Phosphoribosyl-AMP cyclohydrolase</fullName>
            <shortName evidence="15">PRA-CH</shortName>
            <ecNumber evidence="15">3.5.4.19</ecNumber>
        </recommendedName>
    </domain>
    <domain>
        <recommendedName>
            <fullName evidence="15">Phosphoribosyl-ATP pyrophosphatase</fullName>
            <shortName evidence="15">PRA-PH</shortName>
            <ecNumber evidence="15">3.6.1.31</ecNumber>
        </recommendedName>
    </domain>
</protein>
<evidence type="ECO:0000256" key="11">
    <source>
        <dbReference type="ARBA" id="ARBA00022801"/>
    </source>
</evidence>
<dbReference type="NCBIfam" id="NF002747">
    <property type="entry name" value="PRK02759.1"/>
    <property type="match status" value="1"/>
</dbReference>
<dbReference type="EC" id="3.6.1.31" evidence="15"/>
<reference evidence="17 18" key="1">
    <citation type="submission" date="2017-07" db="EMBL/GenBank/DDBJ databases">
        <title>Analysis of two Campylobacter avium genomes and identification of a novel hippuricase gene.</title>
        <authorList>
            <person name="Miller W.G."/>
            <person name="Chapman M.H."/>
            <person name="Yee E."/>
            <person name="Revez J."/>
            <person name="Bono J.L."/>
            <person name="Rossi M."/>
        </authorList>
    </citation>
    <scope>NUCLEOTIDE SEQUENCE [LARGE SCALE GENOMIC DNA]</scope>
    <source>
        <strain evidence="17 18">LMG 24591</strain>
    </source>
</reference>
<keyword evidence="12 15" id="KW-0067">ATP-binding</keyword>
<comment type="similarity">
    <text evidence="7 15">In the N-terminal section; belongs to the PRA-CH family.</text>
</comment>
<comment type="catalytic activity">
    <reaction evidence="1 15">
        <text>1-(5-phospho-beta-D-ribosyl)-5'-AMP + H2O = 1-(5-phospho-beta-D-ribosyl)-5-[(5-phospho-beta-D-ribosylamino)methylideneamino]imidazole-4-carboxamide</text>
        <dbReference type="Rhea" id="RHEA:20049"/>
        <dbReference type="ChEBI" id="CHEBI:15377"/>
        <dbReference type="ChEBI" id="CHEBI:58435"/>
        <dbReference type="ChEBI" id="CHEBI:59457"/>
        <dbReference type="EC" id="3.5.4.19"/>
    </reaction>
</comment>
<evidence type="ECO:0000256" key="7">
    <source>
        <dbReference type="ARBA" id="ARBA00008299"/>
    </source>
</evidence>
<dbReference type="HAMAP" id="MF_01020">
    <property type="entry name" value="HisE"/>
    <property type="match status" value="1"/>
</dbReference>
<evidence type="ECO:0000256" key="4">
    <source>
        <dbReference type="ARBA" id="ARBA00005169"/>
    </source>
</evidence>
<dbReference type="GO" id="GO:0000105">
    <property type="term" value="P:L-histidine biosynthetic process"/>
    <property type="evidence" value="ECO:0007669"/>
    <property type="project" value="UniProtKB-UniRule"/>
</dbReference>
<dbReference type="GO" id="GO:0005524">
    <property type="term" value="F:ATP binding"/>
    <property type="evidence" value="ECO:0007669"/>
    <property type="project" value="UniProtKB-KW"/>
</dbReference>
<evidence type="ECO:0000256" key="14">
    <source>
        <dbReference type="ARBA" id="ARBA00023268"/>
    </source>
</evidence>
<keyword evidence="14 15" id="KW-0511">Multifunctional enzyme</keyword>
<dbReference type="Pfam" id="PF01502">
    <property type="entry name" value="PRA-CH"/>
    <property type="match status" value="1"/>
</dbReference>
<evidence type="ECO:0000256" key="15">
    <source>
        <dbReference type="HAMAP-Rule" id="MF_01019"/>
    </source>
</evidence>
<dbReference type="HAMAP" id="MF_01019">
    <property type="entry name" value="HisIE"/>
    <property type="match status" value="1"/>
</dbReference>
<organism evidence="17 18">
    <name type="scientific">Campylobacter avium LMG 24591</name>
    <dbReference type="NCBI Taxonomy" id="522484"/>
    <lineage>
        <taxon>Bacteria</taxon>
        <taxon>Pseudomonadati</taxon>
        <taxon>Campylobacterota</taxon>
        <taxon>Epsilonproteobacteria</taxon>
        <taxon>Campylobacterales</taxon>
        <taxon>Campylobacteraceae</taxon>
        <taxon>Campylobacter</taxon>
    </lineage>
</organism>
<accession>A0A222MW06</accession>
<dbReference type="InterPro" id="IPR038019">
    <property type="entry name" value="PRib_AMP_CycHydrolase_sf"/>
</dbReference>
<evidence type="ECO:0000256" key="9">
    <source>
        <dbReference type="ARBA" id="ARBA00022605"/>
    </source>
</evidence>
<comment type="subcellular location">
    <subcellularLocation>
        <location evidence="3 15">Cytoplasm</location>
    </subcellularLocation>
</comment>
<dbReference type="Pfam" id="PF01503">
    <property type="entry name" value="PRA-PH"/>
    <property type="match status" value="1"/>
</dbReference>
<dbReference type="GO" id="GO:0005737">
    <property type="term" value="C:cytoplasm"/>
    <property type="evidence" value="ECO:0007669"/>
    <property type="project" value="UniProtKB-SubCell"/>
</dbReference>
<keyword evidence="8 15" id="KW-0963">Cytoplasm</keyword>
<evidence type="ECO:0000256" key="8">
    <source>
        <dbReference type="ARBA" id="ARBA00022490"/>
    </source>
</evidence>
<evidence type="ECO:0000256" key="5">
    <source>
        <dbReference type="ARBA" id="ARBA00005204"/>
    </source>
</evidence>
<dbReference type="RefSeq" id="WP_094752787.1">
    <property type="nucleotide sequence ID" value="NZ_CP022347.1"/>
</dbReference>
<gene>
    <name evidence="15 17" type="primary">hisIE</name>
    <name evidence="15" type="synonym">hisI</name>
    <name evidence="17" type="ORF">CAV_0156</name>
</gene>
<evidence type="ECO:0000256" key="10">
    <source>
        <dbReference type="ARBA" id="ARBA00022741"/>
    </source>
</evidence>
<evidence type="ECO:0000256" key="3">
    <source>
        <dbReference type="ARBA" id="ARBA00004496"/>
    </source>
</evidence>
<dbReference type="Gene3D" id="1.10.287.1080">
    <property type="entry name" value="MazG-like"/>
    <property type="match status" value="1"/>
</dbReference>
<dbReference type="Gene3D" id="3.10.20.810">
    <property type="entry name" value="Phosphoribosyl-AMP cyclohydrolase"/>
    <property type="match status" value="1"/>
</dbReference>
<keyword evidence="10 15" id="KW-0547">Nucleotide-binding</keyword>
<dbReference type="FunFam" id="1.10.287.1080:FF:000002">
    <property type="entry name" value="Histidine biosynthesis bifunctional protein HisIE"/>
    <property type="match status" value="1"/>
</dbReference>
<feature type="region of interest" description="Phosphoribosyl-ATP pyrophosphohydrolase" evidence="15">
    <location>
        <begin position="116"/>
        <end position="208"/>
    </location>
</feature>
<proteinExistence type="inferred from homology"/>
<evidence type="ECO:0000256" key="13">
    <source>
        <dbReference type="ARBA" id="ARBA00023102"/>
    </source>
</evidence>
<dbReference type="FunFam" id="3.10.20.810:FF:000001">
    <property type="entry name" value="Histidine biosynthesis bifunctional protein HisIE"/>
    <property type="match status" value="1"/>
</dbReference>
<keyword evidence="9 15" id="KW-0028">Amino-acid biosynthesis</keyword>
<feature type="region of interest" description="Phosphoribosyl-AMP cyclohydrolase" evidence="15">
    <location>
        <begin position="1"/>
        <end position="115"/>
    </location>
</feature>
<sequence>MSENIINEVDWQKVGGLLPVIVQDYKSAEVLMLGYMNEEALKKSIQEKRVSFFSRTKNRIWTKGESSKNFLDIINLGLDCDKDTLLILAKPHGVTCHVGDISCFENVSKESDLVFLARLARLIKERKNADYTKFYTAKLFKEGTKRIAQKVGEEGVETALAATVKDINELKNEAADLLFHLMVLLEDANLSLNDVIEILKQRNSSTKH</sequence>
<dbReference type="Proteomes" id="UP000201169">
    <property type="component" value="Chromosome"/>
</dbReference>
<dbReference type="InterPro" id="IPR021130">
    <property type="entry name" value="PRib-ATP_PPHydrolase-like"/>
</dbReference>
<dbReference type="OrthoDB" id="9795769at2"/>
<dbReference type="InterPro" id="IPR008179">
    <property type="entry name" value="HisE"/>
</dbReference>
<comment type="pathway">
    <text evidence="5 15">Amino-acid biosynthesis; L-histidine biosynthesis; L-histidine from 5-phospho-alpha-D-ribose 1-diphosphate: step 2/9.</text>
</comment>
<comment type="pathway">
    <text evidence="4 15">Amino-acid biosynthesis; L-histidine biosynthesis; L-histidine from 5-phospho-alpha-D-ribose 1-diphosphate: step 3/9.</text>
</comment>
<evidence type="ECO:0000256" key="6">
    <source>
        <dbReference type="ARBA" id="ARBA00007731"/>
    </source>
</evidence>
<evidence type="ECO:0000256" key="2">
    <source>
        <dbReference type="ARBA" id="ARBA00001460"/>
    </source>
</evidence>
<dbReference type="EC" id="3.5.4.19" evidence="15"/>
<dbReference type="GO" id="GO:0004635">
    <property type="term" value="F:phosphoribosyl-AMP cyclohydrolase activity"/>
    <property type="evidence" value="ECO:0007669"/>
    <property type="project" value="UniProtKB-UniRule"/>
</dbReference>
<name>A0A222MW06_9BACT</name>
<keyword evidence="18" id="KW-1185">Reference proteome</keyword>
<feature type="domain" description="Phosphoribosyl-AMP cyclohydrolase" evidence="16">
    <location>
        <begin position="32"/>
        <end position="105"/>
    </location>
</feature>
<comment type="similarity">
    <text evidence="6 15">In the C-terminal section; belongs to the PRA-PH family.</text>
</comment>
<dbReference type="InterPro" id="IPR023019">
    <property type="entry name" value="His_synth_HisIE"/>
</dbReference>
<evidence type="ECO:0000259" key="16">
    <source>
        <dbReference type="Pfam" id="PF01502"/>
    </source>
</evidence>
<evidence type="ECO:0000256" key="12">
    <source>
        <dbReference type="ARBA" id="ARBA00022840"/>
    </source>
</evidence>
<dbReference type="EMBL" id="CP022347">
    <property type="protein sequence ID" value="ASQ29828.1"/>
    <property type="molecule type" value="Genomic_DNA"/>
</dbReference>
<comment type="catalytic activity">
    <reaction evidence="2 15">
        <text>1-(5-phospho-beta-D-ribosyl)-ATP + H2O = 1-(5-phospho-beta-D-ribosyl)-5'-AMP + diphosphate + H(+)</text>
        <dbReference type="Rhea" id="RHEA:22828"/>
        <dbReference type="ChEBI" id="CHEBI:15377"/>
        <dbReference type="ChEBI" id="CHEBI:15378"/>
        <dbReference type="ChEBI" id="CHEBI:33019"/>
        <dbReference type="ChEBI" id="CHEBI:59457"/>
        <dbReference type="ChEBI" id="CHEBI:73183"/>
        <dbReference type="EC" id="3.6.1.31"/>
    </reaction>
</comment>
<dbReference type="CDD" id="cd11534">
    <property type="entry name" value="NTP-PPase_HisIE_like"/>
    <property type="match status" value="1"/>
</dbReference>
<dbReference type="SUPFAM" id="SSF101386">
    <property type="entry name" value="all-alpha NTP pyrophosphatases"/>
    <property type="match status" value="1"/>
</dbReference>
<keyword evidence="13 15" id="KW-0368">Histidine biosynthesis</keyword>
<evidence type="ECO:0000313" key="17">
    <source>
        <dbReference type="EMBL" id="ASQ29828.1"/>
    </source>
</evidence>
<dbReference type="InterPro" id="IPR002496">
    <property type="entry name" value="PRib_AMP_CycHydrolase_dom"/>
</dbReference>
<dbReference type="SUPFAM" id="SSF141734">
    <property type="entry name" value="HisI-like"/>
    <property type="match status" value="1"/>
</dbReference>
<dbReference type="PANTHER" id="PTHR42945:SF9">
    <property type="entry name" value="HISTIDINE BIOSYNTHESIS BIFUNCTIONAL PROTEIN HISIE"/>
    <property type="match status" value="1"/>
</dbReference>
<dbReference type="GO" id="GO:0004636">
    <property type="term" value="F:phosphoribosyl-ATP diphosphatase activity"/>
    <property type="evidence" value="ECO:0007669"/>
    <property type="project" value="UniProtKB-UniRule"/>
</dbReference>
<dbReference type="AlphaFoldDB" id="A0A222MW06"/>
<evidence type="ECO:0000256" key="1">
    <source>
        <dbReference type="ARBA" id="ARBA00000024"/>
    </source>
</evidence>
<dbReference type="NCBIfam" id="TIGR03188">
    <property type="entry name" value="histidine_hisI"/>
    <property type="match status" value="1"/>
</dbReference>